<dbReference type="KEGG" id="mbur:EQU24_01765"/>
<feature type="domain" description="MJ1316 RNA cyclic group end recognition" evidence="1">
    <location>
        <begin position="1"/>
        <end position="82"/>
    </location>
</feature>
<dbReference type="AlphaFoldDB" id="A0A4P9ULU4"/>
<organism evidence="2 3">
    <name type="scientific">Methylotuvimicrobium buryatense</name>
    <name type="common">Methylomicrobium buryatense</name>
    <dbReference type="NCBI Taxonomy" id="95641"/>
    <lineage>
        <taxon>Bacteria</taxon>
        <taxon>Pseudomonadati</taxon>
        <taxon>Pseudomonadota</taxon>
        <taxon>Gammaproteobacteria</taxon>
        <taxon>Methylococcales</taxon>
        <taxon>Methylococcaceae</taxon>
        <taxon>Methylotuvimicrobium</taxon>
    </lineage>
</organism>
<dbReference type="Proteomes" id="UP000305881">
    <property type="component" value="Chromosome"/>
</dbReference>
<keyword evidence="3" id="KW-1185">Reference proteome</keyword>
<evidence type="ECO:0000259" key="1">
    <source>
        <dbReference type="Pfam" id="PF04457"/>
    </source>
</evidence>
<dbReference type="EMBL" id="CP035467">
    <property type="protein sequence ID" value="QCW81121.1"/>
    <property type="molecule type" value="Genomic_DNA"/>
</dbReference>
<name>A0A4P9ULU4_METBY</name>
<evidence type="ECO:0000313" key="3">
    <source>
        <dbReference type="Proteomes" id="UP000305881"/>
    </source>
</evidence>
<evidence type="ECO:0000313" key="2">
    <source>
        <dbReference type="EMBL" id="QCW81121.1"/>
    </source>
</evidence>
<reference evidence="3" key="1">
    <citation type="journal article" date="2019" name="J. Bacteriol.">
        <title>A Mutagenic Screen Identifies a TonB-Dependent Receptor Required for the Lanthanide Metal Switch in the Type I Methanotroph 'Methylotuvimicrobium buryatense' 5GB1C.</title>
        <authorList>
            <person name="Groom J.D."/>
            <person name="Ford S.M."/>
            <person name="Pesesky M.W."/>
            <person name="Lidstrom M.E."/>
        </authorList>
    </citation>
    <scope>NUCLEOTIDE SEQUENCE [LARGE SCALE GENOMIC DNA]</scope>
    <source>
        <strain evidence="3">5GB1C</strain>
    </source>
</reference>
<dbReference type="InterPro" id="IPR040459">
    <property type="entry name" value="MJ1316"/>
</dbReference>
<protein>
    <submittedName>
        <fullName evidence="2">DUF504 domain-containing protein</fullName>
    </submittedName>
</protein>
<dbReference type="RefSeq" id="WP_017841154.1">
    <property type="nucleotide sequence ID" value="NZ_CP035467.1"/>
</dbReference>
<gene>
    <name evidence="2" type="ORF">EQU24_01765</name>
</gene>
<proteinExistence type="predicted"/>
<sequence length="84" mass="10304">MQPVQDILNRIRWDEHWKGDEFKIGYYDRIEDRLIVVAFNEIRFPKGDHFTFEVIDQDGELHSVPYHRVKAIFRNGDLIWHRKH</sequence>
<dbReference type="Pfam" id="PF04457">
    <property type="entry name" value="MJ1316"/>
    <property type="match status" value="1"/>
</dbReference>
<accession>A0A4P9ULU4</accession>
<dbReference type="OrthoDB" id="5432064at2"/>